<feature type="chain" id="PRO_5022053745" description="Cyanovirin-N domain-containing protein" evidence="2">
    <location>
        <begin position="20"/>
        <end position="346"/>
    </location>
</feature>
<protein>
    <recommendedName>
        <fullName evidence="5">Cyanovirin-N domain-containing protein</fullName>
    </recommendedName>
</protein>
<feature type="compositionally biased region" description="Low complexity" evidence="1">
    <location>
        <begin position="84"/>
        <end position="100"/>
    </location>
</feature>
<proteinExistence type="predicted"/>
<organism evidence="3 4">
    <name type="scientific">Venturia effusa</name>
    <dbReference type="NCBI Taxonomy" id="50376"/>
    <lineage>
        <taxon>Eukaryota</taxon>
        <taxon>Fungi</taxon>
        <taxon>Dikarya</taxon>
        <taxon>Ascomycota</taxon>
        <taxon>Pezizomycotina</taxon>
        <taxon>Dothideomycetes</taxon>
        <taxon>Pleosporomycetidae</taxon>
        <taxon>Venturiales</taxon>
        <taxon>Venturiaceae</taxon>
        <taxon>Venturia</taxon>
    </lineage>
</organism>
<dbReference type="AlphaFoldDB" id="A0A517L1K9"/>
<dbReference type="Proteomes" id="UP000316270">
    <property type="component" value="Chromosome 3"/>
</dbReference>
<evidence type="ECO:0000313" key="4">
    <source>
        <dbReference type="Proteomes" id="UP000316270"/>
    </source>
</evidence>
<feature type="region of interest" description="Disordered" evidence="1">
    <location>
        <begin position="24"/>
        <end position="48"/>
    </location>
</feature>
<feature type="region of interest" description="Disordered" evidence="1">
    <location>
        <begin position="62"/>
        <end position="139"/>
    </location>
</feature>
<keyword evidence="4" id="KW-1185">Reference proteome</keyword>
<dbReference type="OrthoDB" id="3944451at2759"/>
<dbReference type="EMBL" id="CP042187">
    <property type="protein sequence ID" value="QDS69520.1"/>
    <property type="molecule type" value="Genomic_DNA"/>
</dbReference>
<evidence type="ECO:0000256" key="1">
    <source>
        <dbReference type="SAM" id="MobiDB-lite"/>
    </source>
</evidence>
<sequence>MRLSWLVSSLFCGQLLVAAVPTGSAGRDLPRIKPRSPQKGEKNRGKGFLGGGFGALAEALGTAPKEPETDPKAGLAKAPKGSKGSTNPSTATSPPATGTGDPVGDVLAALGTASKGPSDGLKPTGNSVGDAFGTSGSNLTPSKGMLVTITGEAIKCRRYPDTVTPESANLPRITRETHLRVTCWTSASMPGASGKVLGSSVWLRTDEGCYLPEMNIASDANFEKKLATCEPIYHLVGTMQTQYTRQDCYSCTNTNCKSRNIGAGSLIDLGCTATGQATGGNSTWVKHATESCFFPGAIFQPQGWLGRDSVKFMKKSRLPVTGTGGGYCAPGVGTGIAGGVGSPAFT</sequence>
<name>A0A517L1K9_9PEZI</name>
<evidence type="ECO:0000256" key="2">
    <source>
        <dbReference type="SAM" id="SignalP"/>
    </source>
</evidence>
<keyword evidence="2" id="KW-0732">Signal</keyword>
<feature type="signal peptide" evidence="2">
    <location>
        <begin position="1"/>
        <end position="19"/>
    </location>
</feature>
<reference evidence="3 4" key="1">
    <citation type="submission" date="2019-07" db="EMBL/GenBank/DDBJ databases">
        <title>Finished genome of Venturia effusa.</title>
        <authorList>
            <person name="Young C.A."/>
            <person name="Cox M.P."/>
            <person name="Ganley A.R.D."/>
            <person name="David W.J."/>
        </authorList>
    </citation>
    <scope>NUCLEOTIDE SEQUENCE [LARGE SCALE GENOMIC DNA]</scope>
    <source>
        <strain evidence="4">albino</strain>
    </source>
</reference>
<evidence type="ECO:0008006" key="5">
    <source>
        <dbReference type="Google" id="ProtNLM"/>
    </source>
</evidence>
<accession>A0A517L1K9</accession>
<gene>
    <name evidence="3" type="ORF">FKW77_007415</name>
</gene>
<evidence type="ECO:0000313" key="3">
    <source>
        <dbReference type="EMBL" id="QDS69520.1"/>
    </source>
</evidence>